<name>J3LHB6_ORYBR</name>
<organism evidence="1">
    <name type="scientific">Oryza brachyantha</name>
    <name type="common">malo sina</name>
    <dbReference type="NCBI Taxonomy" id="4533"/>
    <lineage>
        <taxon>Eukaryota</taxon>
        <taxon>Viridiplantae</taxon>
        <taxon>Streptophyta</taxon>
        <taxon>Embryophyta</taxon>
        <taxon>Tracheophyta</taxon>
        <taxon>Spermatophyta</taxon>
        <taxon>Magnoliopsida</taxon>
        <taxon>Liliopsida</taxon>
        <taxon>Poales</taxon>
        <taxon>Poaceae</taxon>
        <taxon>BOP clade</taxon>
        <taxon>Oryzoideae</taxon>
        <taxon>Oryzeae</taxon>
        <taxon>Oryzinae</taxon>
        <taxon>Oryza</taxon>
    </lineage>
</organism>
<dbReference type="Proteomes" id="UP000006038">
    <property type="component" value="Unassembled WGS sequence"/>
</dbReference>
<evidence type="ECO:0000313" key="2">
    <source>
        <dbReference type="Proteomes" id="UP000006038"/>
    </source>
</evidence>
<evidence type="ECO:0000313" key="1">
    <source>
        <dbReference type="EnsemblPlants" id="OB02G40330.1"/>
    </source>
</evidence>
<accession>J3LHB6</accession>
<dbReference type="PANTHER" id="PTHR33597:SF20">
    <property type="entry name" value="OS02G0760400 PROTEIN"/>
    <property type="match status" value="1"/>
</dbReference>
<dbReference type="Gramene" id="OB02G40330.1">
    <property type="protein sequence ID" value="OB02G40330.1"/>
    <property type="gene ID" value="OB02G40330"/>
</dbReference>
<sequence>MRHITLRELLMTGDQSVDLVLDFGYFEKDGDRVGFADRALKDGGIFAAPIGSTSAFHLPPNYRVAYIRRFTETFVGIKKVARTGDNGIAGARMGMAATPALKEGVLAFSAQTADTAGAQLKNFSRKLLLPDIAGASAAHAHQGSLKLRRRPVIAVDSPDTRNADELQPKHTLILQVKSVY</sequence>
<dbReference type="AlphaFoldDB" id="J3LHB6"/>
<proteinExistence type="predicted"/>
<keyword evidence="2" id="KW-1185">Reference proteome</keyword>
<dbReference type="PANTHER" id="PTHR33597">
    <property type="entry name" value="OS02G0760400 PROTEIN"/>
    <property type="match status" value="1"/>
</dbReference>
<dbReference type="eggNOG" id="ENOG502QTFG">
    <property type="taxonomic scope" value="Eukaryota"/>
</dbReference>
<dbReference type="EnsemblPlants" id="OB02G40330.1">
    <property type="protein sequence ID" value="OB02G40330.1"/>
    <property type="gene ID" value="OB02G40330"/>
</dbReference>
<dbReference type="HOGENOM" id="CLU_1498537_0_0_1"/>
<protein>
    <submittedName>
        <fullName evidence="1">Uncharacterized protein</fullName>
    </submittedName>
</protein>
<reference evidence="1" key="1">
    <citation type="submission" date="2013-04" db="UniProtKB">
        <authorList>
            <consortium name="EnsemblPlants"/>
        </authorList>
    </citation>
    <scope>IDENTIFICATION</scope>
</reference>